<accession>A0A6M3LBA5</accession>
<gene>
    <name evidence="3" type="ORF">MM415B02388_0009</name>
</gene>
<organism evidence="3">
    <name type="scientific">viral metagenome</name>
    <dbReference type="NCBI Taxonomy" id="1070528"/>
    <lineage>
        <taxon>unclassified sequences</taxon>
        <taxon>metagenomes</taxon>
        <taxon>organismal metagenomes</taxon>
    </lineage>
</organism>
<feature type="domain" description="NAD-dependent epimerase/dehydratase" evidence="2">
    <location>
        <begin position="4"/>
        <end position="227"/>
    </location>
</feature>
<evidence type="ECO:0000256" key="1">
    <source>
        <dbReference type="ARBA" id="ARBA00007637"/>
    </source>
</evidence>
<dbReference type="EMBL" id="MT142908">
    <property type="protein sequence ID" value="QJA90368.1"/>
    <property type="molecule type" value="Genomic_DNA"/>
</dbReference>
<evidence type="ECO:0000259" key="2">
    <source>
        <dbReference type="Pfam" id="PF01370"/>
    </source>
</evidence>
<dbReference type="SUPFAM" id="SSF51735">
    <property type="entry name" value="NAD(P)-binding Rossmann-fold domains"/>
    <property type="match status" value="1"/>
</dbReference>
<dbReference type="InterPro" id="IPR001509">
    <property type="entry name" value="Epimerase_deHydtase"/>
</dbReference>
<dbReference type="Gene3D" id="3.40.50.720">
    <property type="entry name" value="NAD(P)-binding Rossmann-like Domain"/>
    <property type="match status" value="1"/>
</dbReference>
<proteinExistence type="inferred from homology"/>
<sequence length="317" mass="35433">MKAFVTGATGFIGSHLVDEIIRRGGKVVILDMNPVGVDGHRADYVIDLNGKPQTLYEEIFKKERPDVIFNLAASKCTVCAENVYRDWNVNAVAPMLLARAAFKCGIMDFIHVSTGSVYGTADDVDEFRPRSYYGVSKLAGEKYLGALKSYFHGFRPKVLRYFHVYGPRQNDSLKGGVLAIWLRERLQNGSIEIHGDGQQVRHFTHVDDVVNLTLYALDQGQMEQDIFNTSRWKLSEVRSLIEDLTPDNSWTVTNGPARHGDCKTTRADKDISRTPMMPLHLGSSAYKVDLRTGLQRWIDVLTQASSVSHGGLAQRVA</sequence>
<comment type="similarity">
    <text evidence="1">Belongs to the NAD(P)-dependent epimerase/dehydratase family.</text>
</comment>
<protein>
    <submittedName>
        <fullName evidence="3">Putative NADH dehydrogenase</fullName>
    </submittedName>
</protein>
<dbReference type="InterPro" id="IPR036291">
    <property type="entry name" value="NAD(P)-bd_dom_sf"/>
</dbReference>
<evidence type="ECO:0000313" key="3">
    <source>
        <dbReference type="EMBL" id="QJA90368.1"/>
    </source>
</evidence>
<name>A0A6M3LBA5_9ZZZZ</name>
<dbReference type="Pfam" id="PF01370">
    <property type="entry name" value="Epimerase"/>
    <property type="match status" value="1"/>
</dbReference>
<reference evidence="3" key="1">
    <citation type="submission" date="2020-03" db="EMBL/GenBank/DDBJ databases">
        <title>The deep terrestrial virosphere.</title>
        <authorList>
            <person name="Holmfeldt K."/>
            <person name="Nilsson E."/>
            <person name="Simone D."/>
            <person name="Lopez-Fernandez M."/>
            <person name="Wu X."/>
            <person name="de Brujin I."/>
            <person name="Lundin D."/>
            <person name="Andersson A."/>
            <person name="Bertilsson S."/>
            <person name="Dopson M."/>
        </authorList>
    </citation>
    <scope>NUCLEOTIDE SEQUENCE</scope>
    <source>
        <strain evidence="3">MM415B02388</strain>
    </source>
</reference>
<dbReference type="PANTHER" id="PTHR43000">
    <property type="entry name" value="DTDP-D-GLUCOSE 4,6-DEHYDRATASE-RELATED"/>
    <property type="match status" value="1"/>
</dbReference>
<dbReference type="AlphaFoldDB" id="A0A6M3LBA5"/>
<dbReference type="CDD" id="cd08946">
    <property type="entry name" value="SDR_e"/>
    <property type="match status" value="1"/>
</dbReference>